<dbReference type="Pfam" id="PF25484">
    <property type="entry name" value="DUF7907"/>
    <property type="match status" value="1"/>
</dbReference>
<keyword evidence="1" id="KW-0732">Signal</keyword>
<dbReference type="EMBL" id="CAVMBE010000013">
    <property type="protein sequence ID" value="CAK3932297.1"/>
    <property type="molecule type" value="Genomic_DNA"/>
</dbReference>
<evidence type="ECO:0000259" key="2">
    <source>
        <dbReference type="Pfam" id="PF25484"/>
    </source>
</evidence>
<sequence>MKLFALLLGGAAVALAALNSTQEYRLKTCLKPGQAGKEQYDNLWLVSYHTGAGLSDATFMSAANKSSAIRGYLGPTNVTSSNGTKYYNQLFDLNNTFPFGLAMEENTNFYAGWEPVRLNADVGSSFETNGFFINGTGLQWTSNTAQAGSSSDAFGGWLVCDWWHGAPQLFFRIRYYARYGFKTPSSCADVYLQPVYF</sequence>
<evidence type="ECO:0000313" key="3">
    <source>
        <dbReference type="EMBL" id="CAK3932297.1"/>
    </source>
</evidence>
<name>A0AAI8YVX1_9PEZI</name>
<dbReference type="Proteomes" id="UP001296104">
    <property type="component" value="Unassembled WGS sequence"/>
</dbReference>
<reference evidence="3" key="1">
    <citation type="submission" date="2023-11" db="EMBL/GenBank/DDBJ databases">
        <authorList>
            <person name="Alioto T."/>
            <person name="Alioto T."/>
            <person name="Gomez Garrido J."/>
        </authorList>
    </citation>
    <scope>NUCLEOTIDE SEQUENCE</scope>
</reference>
<keyword evidence="4" id="KW-1185">Reference proteome</keyword>
<feature type="signal peptide" evidence="1">
    <location>
        <begin position="1"/>
        <end position="16"/>
    </location>
</feature>
<protein>
    <recommendedName>
        <fullName evidence="2">DUF7907 domain-containing protein</fullName>
    </recommendedName>
</protein>
<evidence type="ECO:0000313" key="4">
    <source>
        <dbReference type="Proteomes" id="UP001296104"/>
    </source>
</evidence>
<evidence type="ECO:0000256" key="1">
    <source>
        <dbReference type="SAM" id="SignalP"/>
    </source>
</evidence>
<gene>
    <name evidence="3" type="ORF">LECACI_7A002951</name>
</gene>
<dbReference type="AlphaFoldDB" id="A0AAI8YVX1"/>
<dbReference type="InterPro" id="IPR057229">
    <property type="entry name" value="DUF7907"/>
</dbReference>
<accession>A0AAI8YVX1</accession>
<feature type="domain" description="DUF7907" evidence="2">
    <location>
        <begin position="21"/>
        <end position="196"/>
    </location>
</feature>
<proteinExistence type="predicted"/>
<organism evidence="3 4">
    <name type="scientific">Lecanosticta acicola</name>
    <dbReference type="NCBI Taxonomy" id="111012"/>
    <lineage>
        <taxon>Eukaryota</taxon>
        <taxon>Fungi</taxon>
        <taxon>Dikarya</taxon>
        <taxon>Ascomycota</taxon>
        <taxon>Pezizomycotina</taxon>
        <taxon>Dothideomycetes</taxon>
        <taxon>Dothideomycetidae</taxon>
        <taxon>Mycosphaerellales</taxon>
        <taxon>Mycosphaerellaceae</taxon>
        <taxon>Lecanosticta</taxon>
    </lineage>
</organism>
<comment type="caution">
    <text evidence="3">The sequence shown here is derived from an EMBL/GenBank/DDBJ whole genome shotgun (WGS) entry which is preliminary data.</text>
</comment>
<feature type="chain" id="PRO_5042553507" description="DUF7907 domain-containing protein" evidence="1">
    <location>
        <begin position="17"/>
        <end position="197"/>
    </location>
</feature>